<name>A0AAV9PF75_9PEZI</name>
<feature type="transmembrane region" description="Helical" evidence="10">
    <location>
        <begin position="327"/>
        <end position="347"/>
    </location>
</feature>
<feature type="domain" description="Major facilitator superfamily (MFS) profile" evidence="11">
    <location>
        <begin position="54"/>
        <end position="487"/>
    </location>
</feature>
<dbReference type="InterPro" id="IPR011701">
    <property type="entry name" value="MFS"/>
</dbReference>
<keyword evidence="2 10" id="KW-0812">Transmembrane</keyword>
<dbReference type="AlphaFoldDB" id="A0AAV9PF75"/>
<comment type="caution">
    <text evidence="12">The sequence shown here is derived from an EMBL/GenBank/DDBJ whole genome shotgun (WGS) entry which is preliminary data.</text>
</comment>
<organism evidence="12 13">
    <name type="scientific">Saxophila tyrrhenica</name>
    <dbReference type="NCBI Taxonomy" id="1690608"/>
    <lineage>
        <taxon>Eukaryota</taxon>
        <taxon>Fungi</taxon>
        <taxon>Dikarya</taxon>
        <taxon>Ascomycota</taxon>
        <taxon>Pezizomycotina</taxon>
        <taxon>Dothideomycetes</taxon>
        <taxon>Dothideomycetidae</taxon>
        <taxon>Mycosphaerellales</taxon>
        <taxon>Extremaceae</taxon>
        <taxon>Saxophila</taxon>
    </lineage>
</organism>
<dbReference type="Pfam" id="PF07690">
    <property type="entry name" value="MFS_1"/>
    <property type="match status" value="1"/>
</dbReference>
<keyword evidence="4 10" id="KW-0472">Membrane</keyword>
<feature type="region of interest" description="Disordered" evidence="9">
    <location>
        <begin position="1"/>
        <end position="38"/>
    </location>
</feature>
<feature type="transmembrane region" description="Helical" evidence="10">
    <location>
        <begin position="368"/>
        <end position="387"/>
    </location>
</feature>
<dbReference type="InterPro" id="IPR020846">
    <property type="entry name" value="MFS_dom"/>
</dbReference>
<keyword evidence="13" id="KW-1185">Reference proteome</keyword>
<feature type="transmembrane region" description="Helical" evidence="10">
    <location>
        <begin position="427"/>
        <end position="449"/>
    </location>
</feature>
<evidence type="ECO:0000256" key="3">
    <source>
        <dbReference type="ARBA" id="ARBA00022989"/>
    </source>
</evidence>
<evidence type="ECO:0000256" key="2">
    <source>
        <dbReference type="ARBA" id="ARBA00022692"/>
    </source>
</evidence>
<evidence type="ECO:0000259" key="11">
    <source>
        <dbReference type="PROSITE" id="PS50850"/>
    </source>
</evidence>
<evidence type="ECO:0000256" key="6">
    <source>
        <dbReference type="ARBA" id="ARBA00053977"/>
    </source>
</evidence>
<comment type="function">
    <text evidence="6">MFS transporter; part of the gene cluster that mediates the biosynthesis of cercosporin, a light-activated, non-host-selective toxin. The perylenequinone chromophore of cercosporin absorbs light energy to attain an electronically-activated triplet state and produces active oxygen species such as the hydroxyl radical, superoxide, hydrogen peroxide or singlet oxygen upon reaction with oxygen molecules. These reactive oxygen species cause damage to various cellular components including lipids, proteins and nucleic acids. Responsible for secretion and accumulation of cercosporin, but does not play any roles in self-protection against the toxicity of cercosporin.</text>
</comment>
<dbReference type="InterPro" id="IPR036259">
    <property type="entry name" value="MFS_trans_sf"/>
</dbReference>
<dbReference type="PANTHER" id="PTHR23502:SF68">
    <property type="entry name" value="MULTIDRUG TRANSPORTER, PUTATIVE (AFU_ORTHOLOGUE AFUA_3G01120)-RELATED"/>
    <property type="match status" value="1"/>
</dbReference>
<dbReference type="SUPFAM" id="SSF103473">
    <property type="entry name" value="MFS general substrate transporter"/>
    <property type="match status" value="1"/>
</dbReference>
<dbReference type="EMBL" id="JAVRRT010000007">
    <property type="protein sequence ID" value="KAK5170468.1"/>
    <property type="molecule type" value="Genomic_DNA"/>
</dbReference>
<evidence type="ECO:0000313" key="13">
    <source>
        <dbReference type="Proteomes" id="UP001337655"/>
    </source>
</evidence>
<dbReference type="GO" id="GO:0022857">
    <property type="term" value="F:transmembrane transporter activity"/>
    <property type="evidence" value="ECO:0007669"/>
    <property type="project" value="InterPro"/>
</dbReference>
<evidence type="ECO:0000256" key="5">
    <source>
        <dbReference type="ARBA" id="ARBA00038347"/>
    </source>
</evidence>
<dbReference type="FunFam" id="1.20.1250.20:FF:000011">
    <property type="entry name" value="MFS multidrug transporter, putative"/>
    <property type="match status" value="1"/>
</dbReference>
<feature type="transmembrane region" description="Helical" evidence="10">
    <location>
        <begin position="125"/>
        <end position="146"/>
    </location>
</feature>
<dbReference type="Proteomes" id="UP001337655">
    <property type="component" value="Unassembled WGS sequence"/>
</dbReference>
<dbReference type="GO" id="GO:0016020">
    <property type="term" value="C:membrane"/>
    <property type="evidence" value="ECO:0007669"/>
    <property type="project" value="UniProtKB-SubCell"/>
</dbReference>
<feature type="transmembrane region" description="Helical" evidence="10">
    <location>
        <begin position="213"/>
        <end position="233"/>
    </location>
</feature>
<gene>
    <name evidence="12" type="ORF">LTR77_005056</name>
</gene>
<evidence type="ECO:0000256" key="4">
    <source>
        <dbReference type="ARBA" id="ARBA00023136"/>
    </source>
</evidence>
<dbReference type="PANTHER" id="PTHR23502">
    <property type="entry name" value="MAJOR FACILITATOR SUPERFAMILY"/>
    <property type="match status" value="1"/>
</dbReference>
<dbReference type="PROSITE" id="PS50850">
    <property type="entry name" value="MFS"/>
    <property type="match status" value="1"/>
</dbReference>
<proteinExistence type="inferred from homology"/>
<evidence type="ECO:0000256" key="7">
    <source>
        <dbReference type="ARBA" id="ARBA00069139"/>
    </source>
</evidence>
<evidence type="ECO:0000256" key="9">
    <source>
        <dbReference type="SAM" id="MobiDB-lite"/>
    </source>
</evidence>
<dbReference type="GeneID" id="89926400"/>
<dbReference type="RefSeq" id="XP_064659666.1">
    <property type="nucleotide sequence ID" value="XM_064802305.1"/>
</dbReference>
<reference evidence="12 13" key="1">
    <citation type="submission" date="2023-08" db="EMBL/GenBank/DDBJ databases">
        <title>Black Yeasts Isolated from many extreme environments.</title>
        <authorList>
            <person name="Coleine C."/>
            <person name="Stajich J.E."/>
            <person name="Selbmann L."/>
        </authorList>
    </citation>
    <scope>NUCLEOTIDE SEQUENCE [LARGE SCALE GENOMIC DNA]</scope>
    <source>
        <strain evidence="12 13">CCFEE 5935</strain>
    </source>
</reference>
<protein>
    <recommendedName>
        <fullName evidence="7">Cercosporin MFS transporter CTB4</fullName>
    </recommendedName>
    <alternativeName>
        <fullName evidence="8">Cercosporin toxin biosynthesis cluster protein 4</fullName>
    </alternativeName>
</protein>
<evidence type="ECO:0000256" key="8">
    <source>
        <dbReference type="ARBA" id="ARBA00077167"/>
    </source>
</evidence>
<evidence type="ECO:0000256" key="1">
    <source>
        <dbReference type="ARBA" id="ARBA00004141"/>
    </source>
</evidence>
<feature type="transmembrane region" description="Helical" evidence="10">
    <location>
        <begin position="393"/>
        <end position="415"/>
    </location>
</feature>
<feature type="transmembrane region" description="Helical" evidence="10">
    <location>
        <begin position="282"/>
        <end position="307"/>
    </location>
</feature>
<feature type="transmembrane region" description="Helical" evidence="10">
    <location>
        <begin position="186"/>
        <end position="207"/>
    </location>
</feature>
<evidence type="ECO:0000256" key="10">
    <source>
        <dbReference type="SAM" id="Phobius"/>
    </source>
</evidence>
<sequence>MSSKPASTSEKCSSIDMPASEDPEKATADPARTQLEQTVDEDANVISWDGPDDAANPLNWSLAKKSVNIAILSAMTFLTPLASSMFAPGVPEVMREFGSESSWFTLLTSPKIIAPLSELYGRIPVYHLCNAGYICFTIGCALATNLPMLIGLRFLQGCWSIAPLTIGPGTIADLVTTERRGTAMSLWSLGPLLGPTVGPIAGGFLSAAAGWRWIFWLLAIATGVTSLTALIFMRESYATVLLERKAQRLRKETGNTDLRSKLDMGLNPKQLFLRAIVRPSKLLLLSPICGIMSLYIAIVYGTLYVLFTTFTYVFEENYGFSQSTVGLVYLGIGVGMMFGLGFLIATSDRILKKLAAKNNGQYKPEYRLPPLLYSGWVLPVGLFIYGWTVQYKIQWAVPLVGTAFFGAGQVLNFMVINTYLVDTFTRYAASAVAASTVLRAILGAVLPLVGLPMYDRLGYGWGNTLLGFVALALYPTAFVLYFYGEKIRTHPKLQMQL</sequence>
<evidence type="ECO:0000313" key="12">
    <source>
        <dbReference type="EMBL" id="KAK5170468.1"/>
    </source>
</evidence>
<feature type="compositionally biased region" description="Polar residues" evidence="9">
    <location>
        <begin position="1"/>
        <end position="12"/>
    </location>
</feature>
<feature type="transmembrane region" description="Helical" evidence="10">
    <location>
        <begin position="461"/>
        <end position="483"/>
    </location>
</feature>
<keyword evidence="3 10" id="KW-1133">Transmembrane helix</keyword>
<feature type="transmembrane region" description="Helical" evidence="10">
    <location>
        <begin position="67"/>
        <end position="87"/>
    </location>
</feature>
<accession>A0AAV9PF75</accession>
<comment type="subcellular location">
    <subcellularLocation>
        <location evidence="1">Membrane</location>
        <topology evidence="1">Multi-pass membrane protein</topology>
    </subcellularLocation>
</comment>
<dbReference type="Gene3D" id="1.20.1250.20">
    <property type="entry name" value="MFS general substrate transporter like domains"/>
    <property type="match status" value="1"/>
</dbReference>
<dbReference type="CDD" id="cd17323">
    <property type="entry name" value="MFS_Tpo1_MDR_like"/>
    <property type="match status" value="1"/>
</dbReference>
<comment type="similarity">
    <text evidence="5">Belongs to the major facilitator superfamily. CAR1 family.</text>
</comment>